<dbReference type="Pfam" id="PF16317">
    <property type="entry name" value="Glyco_hydro_99"/>
    <property type="match status" value="1"/>
</dbReference>
<evidence type="ECO:0000256" key="9">
    <source>
        <dbReference type="ARBA" id="ARBA00038876"/>
    </source>
</evidence>
<evidence type="ECO:0000256" key="8">
    <source>
        <dbReference type="ARBA" id="ARBA00023136"/>
    </source>
</evidence>
<dbReference type="FunFam" id="3.20.20.80:FF:000019">
    <property type="entry name" value="glycoprotein endo-alpha-1,2-mannosidase"/>
    <property type="match status" value="1"/>
</dbReference>
<evidence type="ECO:0000256" key="11">
    <source>
        <dbReference type="ARBA" id="ARBA00049330"/>
    </source>
</evidence>
<feature type="region of interest" description="Disordered" evidence="12">
    <location>
        <begin position="64"/>
        <end position="138"/>
    </location>
</feature>
<reference evidence="14" key="2">
    <citation type="submission" date="2025-08" db="UniProtKB">
        <authorList>
            <consortium name="Ensembl"/>
        </authorList>
    </citation>
    <scope>IDENTIFICATION</scope>
</reference>
<proteinExistence type="inferred from homology"/>
<evidence type="ECO:0000313" key="15">
    <source>
        <dbReference type="Proteomes" id="UP000694387"/>
    </source>
</evidence>
<accession>A0A9L0KHY9</accession>
<dbReference type="GeneTree" id="ENSGT00390000016054"/>
<reference evidence="14" key="3">
    <citation type="submission" date="2025-09" db="UniProtKB">
        <authorList>
            <consortium name="Ensembl"/>
        </authorList>
    </citation>
    <scope>IDENTIFICATION</scope>
</reference>
<dbReference type="InterPro" id="IPR026071">
    <property type="entry name" value="Glyco_Hydrolase_99"/>
</dbReference>
<keyword evidence="4" id="KW-0378">Hydrolase</keyword>
<dbReference type="CDD" id="cd11574">
    <property type="entry name" value="GH99"/>
    <property type="match status" value="1"/>
</dbReference>
<dbReference type="GO" id="GO:0004569">
    <property type="term" value="F:glycoprotein endo-alpha-1,2-mannosidase activity"/>
    <property type="evidence" value="ECO:0007669"/>
    <property type="project" value="UniProtKB-EC"/>
</dbReference>
<dbReference type="PANTHER" id="PTHR13572:SF1">
    <property type="entry name" value="GLYCOPROTEIN ENDO-ALPHA-1,2-MANNOSIDASE"/>
    <property type="match status" value="1"/>
</dbReference>
<dbReference type="Gene3D" id="3.20.20.80">
    <property type="entry name" value="Glycosidases"/>
    <property type="match status" value="1"/>
</dbReference>
<dbReference type="AlphaFoldDB" id="A0A9L0KHY9"/>
<dbReference type="EC" id="3.2.1.130" evidence="9"/>
<dbReference type="PANTHER" id="PTHR13572">
    <property type="entry name" value="ENDO-ALPHA-1,2-MANNOSIDASE"/>
    <property type="match status" value="1"/>
</dbReference>
<keyword evidence="15" id="KW-1185">Reference proteome</keyword>
<reference evidence="14 15" key="1">
    <citation type="journal article" date="2020" name="Nat. Commun.">
        <title>Donkey genomes provide new insights into domestication and selection for coat color.</title>
        <authorList>
            <person name="Wang"/>
            <person name="C."/>
            <person name="Li"/>
            <person name="H."/>
            <person name="Guo"/>
            <person name="Y."/>
            <person name="Huang"/>
            <person name="J."/>
            <person name="Sun"/>
            <person name="Y."/>
            <person name="Min"/>
            <person name="J."/>
            <person name="Wang"/>
            <person name="J."/>
            <person name="Fang"/>
            <person name="X."/>
            <person name="Zhao"/>
            <person name="Z."/>
            <person name="Wang"/>
            <person name="S."/>
            <person name="Zhang"/>
            <person name="Y."/>
            <person name="Liu"/>
            <person name="Q."/>
            <person name="Jiang"/>
            <person name="Q."/>
            <person name="Wang"/>
            <person name="X."/>
            <person name="Guo"/>
            <person name="Y."/>
            <person name="Yang"/>
            <person name="C."/>
            <person name="Wang"/>
            <person name="Y."/>
            <person name="Tian"/>
            <person name="F."/>
            <person name="Zhuang"/>
            <person name="G."/>
            <person name="Fan"/>
            <person name="Y."/>
            <person name="Gao"/>
            <person name="Q."/>
            <person name="Li"/>
            <person name="Y."/>
            <person name="Ju"/>
            <person name="Z."/>
            <person name="Li"/>
            <person name="J."/>
            <person name="Li"/>
            <person name="R."/>
            <person name="Hou"/>
            <person name="M."/>
            <person name="Yang"/>
            <person name="G."/>
            <person name="Liu"/>
            <person name="G."/>
            <person name="Liu"/>
            <person name="W."/>
            <person name="Guo"/>
            <person name="J."/>
            <person name="Pan"/>
            <person name="S."/>
            <person name="Fan"/>
            <person name="G."/>
            <person name="Zhang"/>
            <person name="W."/>
            <person name="Zhang"/>
            <person name="R."/>
            <person name="Yu"/>
            <person name="J."/>
            <person name="Zhang"/>
            <person name="X."/>
            <person name="Yin"/>
            <person name="Q."/>
            <person name="Ji"/>
            <person name="C."/>
            <person name="Jin"/>
            <person name="Y."/>
            <person name="Yue"/>
            <person name="G."/>
            <person name="Liu"/>
            <person name="M."/>
            <person name="Xu"/>
            <person name="J."/>
            <person name="Liu"/>
            <person name="S."/>
            <person name="Jordana"/>
            <person name="J."/>
            <person name="Noce"/>
            <person name="A."/>
            <person name="Amills"/>
            <person name="M."/>
            <person name="Wu"/>
            <person name="D.D."/>
            <person name="Li"/>
            <person name="S."/>
            <person name="Zhou"/>
            <person name="X. and Zhong"/>
            <person name="J."/>
        </authorList>
    </citation>
    <scope>NUCLEOTIDE SEQUENCE [LARGE SCALE GENOMIC DNA]</scope>
</reference>
<evidence type="ECO:0000256" key="13">
    <source>
        <dbReference type="SAM" id="Phobius"/>
    </source>
</evidence>
<feature type="transmembrane region" description="Helical" evidence="13">
    <location>
        <begin position="202"/>
        <end position="222"/>
    </location>
</feature>
<evidence type="ECO:0000256" key="2">
    <source>
        <dbReference type="ARBA" id="ARBA00009559"/>
    </source>
</evidence>
<protein>
    <recommendedName>
        <fullName evidence="10">Glycoprotein endo-alpha-1,2-mannosidase</fullName>
        <ecNumber evidence="9">3.2.1.130</ecNumber>
    </recommendedName>
</protein>
<dbReference type="Ensembl" id="ENSEAST00005076913.1">
    <property type="protein sequence ID" value="ENSEASP00005062437.1"/>
    <property type="gene ID" value="ENSEASG00005006055.2"/>
</dbReference>
<evidence type="ECO:0000256" key="5">
    <source>
        <dbReference type="ARBA" id="ARBA00022968"/>
    </source>
</evidence>
<evidence type="ECO:0000256" key="10">
    <source>
        <dbReference type="ARBA" id="ARBA00039288"/>
    </source>
</evidence>
<gene>
    <name evidence="14" type="primary">MANEA</name>
</gene>
<evidence type="ECO:0000256" key="1">
    <source>
        <dbReference type="ARBA" id="ARBA00004323"/>
    </source>
</evidence>
<evidence type="ECO:0000313" key="14">
    <source>
        <dbReference type="Ensembl" id="ENSEASP00005062437.1"/>
    </source>
</evidence>
<sequence>MLSLFVYLGLPSKVSFFKKDKTVSQFKKSENNPCTRLQGNFGTPHIKNSCPCLVRASQRNLSCQVSKRGERPHHLQKEEGEASPTPLRLFSPSVRRQRKALPLHSPPDPRRHVGPVPGNQSPAPQRAPPRPSGLPERSARAFQKAGLVGVVAGRPGTLSLLPTSTALAAECLPVAGFPAPAKHLPFWSLKYVVMAKFRRKTCIILSLFILFIFSLMMGLKMLRPNKATFGDPFGLDLLPELRQQSHLGKSFDSQKSDKINSETNVKNLKSVEITIKASKASEPNLEEQPPLNYYLHVFYYSWYGNPQFDGKYVHWNHPILKHWDPKITKNYPQGKHNPPDDIGSSFYPELGSYSSRDPSVIETHMKQMYSASIGVLALSWYPPHSKDENGEPTDDLVPGILDKAHKYNLKVTFHIEPYSNRDENNMYRNVKYIIDKYGNHPAFYRYKTKNGNALPMFYVYDSYITKPEKWANLLTASGSQSIRNSPYDGLFIALLVENKHKYDILRGGFDGIYTYFATNGFTYGSSYENWGRLKFFCDQFNLMFIPSVGPGYIDTSIRPWNAQNTRNRVNGKYYETALSAALQAQPSVISITSFNEWHEGTQIEKAVPKRTSNTVYLDYRPHKPSLYLELTRKWSEKYSKERATYELDHQLPVS</sequence>
<evidence type="ECO:0000256" key="12">
    <source>
        <dbReference type="SAM" id="MobiDB-lite"/>
    </source>
</evidence>
<comment type="subcellular location">
    <subcellularLocation>
        <location evidence="1">Golgi apparatus membrane</location>
        <topology evidence="1">Single-pass type II membrane protein</topology>
    </subcellularLocation>
</comment>
<comment type="similarity">
    <text evidence="2">Belongs to the glycosyl hydrolase 99 family.</text>
</comment>
<keyword evidence="5" id="KW-0735">Signal-anchor</keyword>
<evidence type="ECO:0000256" key="3">
    <source>
        <dbReference type="ARBA" id="ARBA00022692"/>
    </source>
</evidence>
<keyword evidence="7" id="KW-0333">Golgi apparatus</keyword>
<dbReference type="GO" id="GO:0000139">
    <property type="term" value="C:Golgi membrane"/>
    <property type="evidence" value="ECO:0007669"/>
    <property type="project" value="UniProtKB-SubCell"/>
</dbReference>
<name>A0A9L0KHY9_EQUAS</name>
<keyword evidence="6 13" id="KW-1133">Transmembrane helix</keyword>
<comment type="catalytic activity">
    <reaction evidence="11">
        <text>N-{alpha-Glc-(1-&gt;3)-alpha-Man-(1-&gt;2)-alpha-Man-(1-&gt;2)-alpha-Man-(1-&gt;3)-[alpha-Man-(1-&gt;2)-alpha-Man-(1-&gt;3)-[alpha-Man-(1-&gt;2)-alpha-Man-(1-&gt;6)]-alpha-Man-(1-&gt;6)]-beta-Man-(1-&gt;4)-beta-GlcNAc-(1-&gt;4)-beta-GlcNAc}-L-asparaginyl-[protein] + H2O = alpha-D-glucosyl-(1-&gt;3)-D-mannopyranose + N(4)-{alpha-D-Man-(1-&gt;2)-alpha-D-Man-(1-&gt;3)-[alpha-D-Man-(1-&gt;2)-alpha-D-Man-(1-&gt;3)-[alpha-D-Man-(1-&gt;2)-alpha-D-Man-(1-&gt;6)]-alpha-D-Man-(1-&gt;6)]-beta-D-Man-(1-&gt;4)-beta-D-GlaNAc-(1-&gt;4)-beta-D-GlcNAc}-L-asparaginyl-[protein] (N-glucan mannose isomer 8A1,2,3B1,2)</text>
        <dbReference type="Rhea" id="RHEA:54824"/>
        <dbReference type="Rhea" id="RHEA-COMP:14010"/>
        <dbReference type="Rhea" id="RHEA-COMP:14011"/>
        <dbReference type="ChEBI" id="CHEBI:15377"/>
        <dbReference type="ChEBI" id="CHEBI:52996"/>
        <dbReference type="ChEBI" id="CHEBI:59080"/>
        <dbReference type="ChEBI" id="CHEBI:60627"/>
        <dbReference type="EC" id="3.2.1.130"/>
    </reaction>
</comment>
<feature type="compositionally biased region" description="Basic and acidic residues" evidence="12">
    <location>
        <begin position="67"/>
        <end position="80"/>
    </location>
</feature>
<keyword evidence="8 13" id="KW-0472">Membrane</keyword>
<evidence type="ECO:0000256" key="7">
    <source>
        <dbReference type="ARBA" id="ARBA00023034"/>
    </source>
</evidence>
<keyword evidence="3 13" id="KW-0812">Transmembrane</keyword>
<dbReference type="Proteomes" id="UP000694387">
    <property type="component" value="Chromosome 24"/>
</dbReference>
<organism evidence="14 15">
    <name type="scientific">Equus asinus</name>
    <name type="common">Donkey</name>
    <name type="synonym">Equus africanus asinus</name>
    <dbReference type="NCBI Taxonomy" id="9793"/>
    <lineage>
        <taxon>Eukaryota</taxon>
        <taxon>Metazoa</taxon>
        <taxon>Chordata</taxon>
        <taxon>Craniata</taxon>
        <taxon>Vertebrata</taxon>
        <taxon>Euteleostomi</taxon>
        <taxon>Mammalia</taxon>
        <taxon>Eutheria</taxon>
        <taxon>Laurasiatheria</taxon>
        <taxon>Perissodactyla</taxon>
        <taxon>Equidae</taxon>
        <taxon>Equus</taxon>
    </lineage>
</organism>
<evidence type="ECO:0000256" key="4">
    <source>
        <dbReference type="ARBA" id="ARBA00022801"/>
    </source>
</evidence>
<evidence type="ECO:0000256" key="6">
    <source>
        <dbReference type="ARBA" id="ARBA00022989"/>
    </source>
</evidence>